<dbReference type="KEGG" id="amr:AM1_3723"/>
<dbReference type="AlphaFoldDB" id="B0C4G9"/>
<protein>
    <submittedName>
        <fullName evidence="1">Uncharacterized protein</fullName>
    </submittedName>
</protein>
<organism evidence="1 2">
    <name type="scientific">Acaryochloris marina (strain MBIC 11017)</name>
    <dbReference type="NCBI Taxonomy" id="329726"/>
    <lineage>
        <taxon>Bacteria</taxon>
        <taxon>Bacillati</taxon>
        <taxon>Cyanobacteriota</taxon>
        <taxon>Cyanophyceae</taxon>
        <taxon>Acaryochloridales</taxon>
        <taxon>Acaryochloridaceae</taxon>
        <taxon>Acaryochloris</taxon>
    </lineage>
</organism>
<dbReference type="Proteomes" id="UP000000268">
    <property type="component" value="Chromosome"/>
</dbReference>
<sequence>MGLHPPTQACLSRKSSLSILTGNAPQDMTPTYFNPGSVS</sequence>
<dbReference type="STRING" id="329726.AM1_3723"/>
<keyword evidence="2" id="KW-1185">Reference proteome</keyword>
<dbReference type="EMBL" id="CP000828">
    <property type="protein sequence ID" value="ABW28713.1"/>
    <property type="molecule type" value="Genomic_DNA"/>
</dbReference>
<dbReference type="HOGENOM" id="CLU_3302986_0_0_3"/>
<evidence type="ECO:0000313" key="2">
    <source>
        <dbReference type="Proteomes" id="UP000000268"/>
    </source>
</evidence>
<gene>
    <name evidence="1" type="ordered locus">AM1_3723</name>
</gene>
<proteinExistence type="predicted"/>
<accession>B0C4G9</accession>
<name>B0C4G9_ACAM1</name>
<evidence type="ECO:0000313" key="1">
    <source>
        <dbReference type="EMBL" id="ABW28713.1"/>
    </source>
</evidence>
<reference evidence="1 2" key="1">
    <citation type="journal article" date="2008" name="Proc. Natl. Acad. Sci. U.S.A.">
        <title>Niche adaptation and genome expansion in the chlorophyll d-producing cyanobacterium Acaryochloris marina.</title>
        <authorList>
            <person name="Swingley W.D."/>
            <person name="Chen M."/>
            <person name="Cheung P.C."/>
            <person name="Conrad A.L."/>
            <person name="Dejesa L.C."/>
            <person name="Hao J."/>
            <person name="Honchak B.M."/>
            <person name="Karbach L.E."/>
            <person name="Kurdoglu A."/>
            <person name="Lahiri S."/>
            <person name="Mastrian S.D."/>
            <person name="Miyashita H."/>
            <person name="Page L."/>
            <person name="Ramakrishna P."/>
            <person name="Satoh S."/>
            <person name="Sattley W.M."/>
            <person name="Shimada Y."/>
            <person name="Taylor H.L."/>
            <person name="Tomo T."/>
            <person name="Tsuchiya T."/>
            <person name="Wang Z.T."/>
            <person name="Raymond J."/>
            <person name="Mimuro M."/>
            <person name="Blankenship R.E."/>
            <person name="Touchman J.W."/>
        </authorList>
    </citation>
    <scope>NUCLEOTIDE SEQUENCE [LARGE SCALE GENOMIC DNA]</scope>
    <source>
        <strain evidence="2">MBIC 11017</strain>
    </source>
</reference>